<dbReference type="EMBL" id="JAGSOH010000027">
    <property type="protein sequence ID" value="MBR7827053.1"/>
    <property type="molecule type" value="Genomic_DNA"/>
</dbReference>
<feature type="transmembrane region" description="Helical" evidence="2">
    <location>
        <begin position="119"/>
        <end position="138"/>
    </location>
</feature>
<comment type="caution">
    <text evidence="3">The sequence shown here is derived from an EMBL/GenBank/DDBJ whole genome shotgun (WGS) entry which is preliminary data.</text>
</comment>
<feature type="compositionally biased region" description="Pro residues" evidence="1">
    <location>
        <begin position="61"/>
        <end position="82"/>
    </location>
</feature>
<evidence type="ECO:0000313" key="3">
    <source>
        <dbReference type="EMBL" id="MBR7827053.1"/>
    </source>
</evidence>
<keyword evidence="2" id="KW-0812">Transmembrane</keyword>
<evidence type="ECO:0000313" key="4">
    <source>
        <dbReference type="Proteomes" id="UP000676325"/>
    </source>
</evidence>
<dbReference type="AlphaFoldDB" id="A0A941IJE5"/>
<dbReference type="Proteomes" id="UP000676325">
    <property type="component" value="Unassembled WGS sequence"/>
</dbReference>
<evidence type="ECO:0000256" key="1">
    <source>
        <dbReference type="SAM" id="MobiDB-lite"/>
    </source>
</evidence>
<organism evidence="3 4">
    <name type="scientific">Actinospica acidithermotolerans</name>
    <dbReference type="NCBI Taxonomy" id="2828514"/>
    <lineage>
        <taxon>Bacteria</taxon>
        <taxon>Bacillati</taxon>
        <taxon>Actinomycetota</taxon>
        <taxon>Actinomycetes</taxon>
        <taxon>Catenulisporales</taxon>
        <taxon>Actinospicaceae</taxon>
        <taxon>Actinospica</taxon>
    </lineage>
</organism>
<keyword evidence="2" id="KW-0472">Membrane</keyword>
<evidence type="ECO:0000256" key="2">
    <source>
        <dbReference type="SAM" id="Phobius"/>
    </source>
</evidence>
<proteinExistence type="predicted"/>
<dbReference type="RefSeq" id="WP_212518199.1">
    <property type="nucleotide sequence ID" value="NZ_JAGSOH010000027.1"/>
</dbReference>
<keyword evidence="4" id="KW-1185">Reference proteome</keyword>
<protein>
    <submittedName>
        <fullName evidence="3">Uncharacterized protein</fullName>
    </submittedName>
</protein>
<feature type="region of interest" description="Disordered" evidence="1">
    <location>
        <begin position="1"/>
        <end position="89"/>
    </location>
</feature>
<name>A0A941IJE5_9ACTN</name>
<accession>A0A941IJE5</accession>
<keyword evidence="2" id="KW-1133">Transmembrane helix</keyword>
<sequence length="715" mass="74422">MDEVSTQPVEPEDAGQSTEVPADHTPTTVTPTPPAEAPAPTATQPEVPPQPPQPQQGFGPLVPPPLVPQQFPPLPHPQPQPQPAFNYGDYTQQIPYQDAVPAPVPATVAMKLRQRRTRLIGAAVVVLALIGAGIYVLLPAGGGNSAVSAVTCRPADLTSCLIKAPAGAGRMPTVGDSQWPQLTVGTADEYAANVVTNVPGVGGETQGLLGQDGLQTIAHNDWSAVDGDDVDLIVLAFATEKGARSWYSTRAAEILAAYPGTDTPIPGDSANTAHAAVKADSKGDFDAAYTTVVNRMVLDVAYSSPNQLSTADLRNWAGTELTSLRTAAAPTADPAPTAAGTQQVACGSGLQACLMAVPGNGTPWTTPSDTHWVSSASLTASQFVNLFWQSESASQRAQVLSDFTADGVNGIAHEDWTVDSGLEQADLYLVQTATAAGATALNTSNFGEPQWGGGLTGVSFSIPNASGAQAWYTNKTDSSGFIDFAYTAKVGNVIVMGWFYFYGSFDGSTADSWAEPELDRVQASEQTSPMGLFPLSAPSLPSPTPSPCAGSGDCLIPLPSGAADTTSSSYQGSENLTAAEFADRYETTASADVNTWLTSDGFVSAEHRSWTASNGATADAVLLRYGTPAQAEASTLLDYGVNAPDNRVCTDAAVADSWCLAAPVGTTDLLQKETVRVLAWRGVYEVSVSVSTSDSADLTQAYTWAQQQLDMLPAN</sequence>
<reference evidence="3" key="1">
    <citation type="submission" date="2021-04" db="EMBL/GenBank/DDBJ databases">
        <title>Genome based classification of Actinospica acidithermotolerans sp. nov., an actinobacterium isolated from an Indonesian hot spring.</title>
        <authorList>
            <person name="Kusuma A.B."/>
            <person name="Putra K.E."/>
            <person name="Nafisah S."/>
            <person name="Loh J."/>
            <person name="Nouioui I."/>
            <person name="Goodfellow M."/>
        </authorList>
    </citation>
    <scope>NUCLEOTIDE SEQUENCE</scope>
    <source>
        <strain evidence="3">MGRD01-02</strain>
    </source>
</reference>
<gene>
    <name evidence="3" type="ORF">KDK95_12115</name>
</gene>